<name>A0A9P8QP95_9HYPO</name>
<feature type="compositionally biased region" description="Polar residues" evidence="1">
    <location>
        <begin position="213"/>
        <end position="236"/>
    </location>
</feature>
<dbReference type="Proteomes" id="UP000827724">
    <property type="component" value="Unassembled WGS sequence"/>
</dbReference>
<feature type="compositionally biased region" description="Basic and acidic residues" evidence="1">
    <location>
        <begin position="361"/>
        <end position="370"/>
    </location>
</feature>
<feature type="region of interest" description="Disordered" evidence="1">
    <location>
        <begin position="182"/>
        <end position="479"/>
    </location>
</feature>
<evidence type="ECO:0000313" key="3">
    <source>
        <dbReference type="Proteomes" id="UP000827724"/>
    </source>
</evidence>
<evidence type="ECO:0000256" key="1">
    <source>
        <dbReference type="SAM" id="MobiDB-lite"/>
    </source>
</evidence>
<feature type="compositionally biased region" description="Polar residues" evidence="1">
    <location>
        <begin position="190"/>
        <end position="200"/>
    </location>
</feature>
<dbReference type="AlphaFoldDB" id="A0A9P8QP95"/>
<gene>
    <name evidence="2" type="ORF">Trco_003221</name>
</gene>
<dbReference type="OrthoDB" id="4366798at2759"/>
<accession>A0A9P8QP95</accession>
<feature type="compositionally biased region" description="Basic and acidic residues" evidence="1">
    <location>
        <begin position="297"/>
        <end position="315"/>
    </location>
</feature>
<proteinExistence type="predicted"/>
<protein>
    <submittedName>
        <fullName evidence="2">Uncharacterized protein</fullName>
    </submittedName>
</protein>
<feature type="compositionally biased region" description="Basic residues" evidence="1">
    <location>
        <begin position="419"/>
        <end position="431"/>
    </location>
</feature>
<keyword evidence="3" id="KW-1185">Reference proteome</keyword>
<evidence type="ECO:0000313" key="2">
    <source>
        <dbReference type="EMBL" id="KAH6609875.1"/>
    </source>
</evidence>
<sequence>MEYVLPKPDYIGYGEWHWPFNKFYLDPEDLFTTLHDRYNTQKLPLQDPVAFHQDVCECANSSATLDEFYSLLEERKAERIKEMTRGWNNISRLITASPRLLACDLCYDFETHTVKTKPGTKNDSMAQRWWAFIQFSRHMSFDALVVFFDGFVRDQRKKWEELDRWATENLAEPKNEKMADRLAAEAARNEPQSPRDTPTPNAGAASIAPSDEPQATSPQQGGRKAQTATPQQTAESSMERKRKSGEDENGSGRKKRRLMSQSAGDDEAERLTAGQVQSKAVEAAEHVSTSKQAEKRKRTDDSQDEARNKRAKTVDDPITSCTQSPIYSPNPDGFGSDASPTELNTESIPSTAVPSDDEPDTIDKDKEWTRRSPQVRASSNPPGCSETINATQASPNEDMEGPAAKDTTTETANVGTSRGKARASRRQRVDKRRAGGEHGSPPPQKQPRQKKRQERKASPSIERLMRSRRSSRRNPGQELWCLGDDATACAAVGARKP</sequence>
<organism evidence="2 3">
    <name type="scientific">Trichoderma cornu-damae</name>
    <dbReference type="NCBI Taxonomy" id="654480"/>
    <lineage>
        <taxon>Eukaryota</taxon>
        <taxon>Fungi</taxon>
        <taxon>Dikarya</taxon>
        <taxon>Ascomycota</taxon>
        <taxon>Pezizomycotina</taxon>
        <taxon>Sordariomycetes</taxon>
        <taxon>Hypocreomycetidae</taxon>
        <taxon>Hypocreales</taxon>
        <taxon>Hypocreaceae</taxon>
        <taxon>Trichoderma</taxon>
    </lineage>
</organism>
<dbReference type="EMBL" id="JAIWOZ010000002">
    <property type="protein sequence ID" value="KAH6609875.1"/>
    <property type="molecule type" value="Genomic_DNA"/>
</dbReference>
<feature type="compositionally biased region" description="Polar residues" evidence="1">
    <location>
        <begin position="338"/>
        <end position="353"/>
    </location>
</feature>
<feature type="compositionally biased region" description="Polar residues" evidence="1">
    <location>
        <begin position="371"/>
        <end position="395"/>
    </location>
</feature>
<comment type="caution">
    <text evidence="2">The sequence shown here is derived from an EMBL/GenBank/DDBJ whole genome shotgun (WGS) entry which is preliminary data.</text>
</comment>
<reference evidence="2" key="1">
    <citation type="submission" date="2021-08" db="EMBL/GenBank/DDBJ databases">
        <title>Chromosome-Level Trichoderma cornu-damae using Hi-C Data.</title>
        <authorList>
            <person name="Kim C.S."/>
        </authorList>
    </citation>
    <scope>NUCLEOTIDE SEQUENCE</scope>
    <source>
        <strain evidence="2">KA19-0412C</strain>
    </source>
</reference>